<proteinExistence type="predicted"/>
<sequence length="56" mass="6181">MSSDNISVEANSDSFYADLDLYNQQTLDEFVDSILGSESNLFESNIAGVCDQQNLI</sequence>
<feature type="non-terminal residue" evidence="1">
    <location>
        <position position="56"/>
    </location>
</feature>
<organism evidence="1 2">
    <name type="scientific">Rotaria magnacalcarata</name>
    <dbReference type="NCBI Taxonomy" id="392030"/>
    <lineage>
        <taxon>Eukaryota</taxon>
        <taxon>Metazoa</taxon>
        <taxon>Spiralia</taxon>
        <taxon>Gnathifera</taxon>
        <taxon>Rotifera</taxon>
        <taxon>Eurotatoria</taxon>
        <taxon>Bdelloidea</taxon>
        <taxon>Philodinida</taxon>
        <taxon>Philodinidae</taxon>
        <taxon>Rotaria</taxon>
    </lineage>
</organism>
<reference evidence="1" key="1">
    <citation type="submission" date="2021-02" db="EMBL/GenBank/DDBJ databases">
        <authorList>
            <person name="Nowell W R."/>
        </authorList>
    </citation>
    <scope>NUCLEOTIDE SEQUENCE</scope>
</reference>
<accession>A0A8S3CDW3</accession>
<evidence type="ECO:0000313" key="1">
    <source>
        <dbReference type="EMBL" id="CAF4886127.1"/>
    </source>
</evidence>
<evidence type="ECO:0000313" key="2">
    <source>
        <dbReference type="Proteomes" id="UP000681720"/>
    </source>
</evidence>
<dbReference type="EMBL" id="CAJOBJ010171908">
    <property type="protein sequence ID" value="CAF4886127.1"/>
    <property type="molecule type" value="Genomic_DNA"/>
</dbReference>
<dbReference type="AlphaFoldDB" id="A0A8S3CDW3"/>
<gene>
    <name evidence="1" type="ORF">GIL414_LOCUS51096</name>
</gene>
<protein>
    <submittedName>
        <fullName evidence="1">Uncharacterized protein</fullName>
    </submittedName>
</protein>
<dbReference type="Proteomes" id="UP000681720">
    <property type="component" value="Unassembled WGS sequence"/>
</dbReference>
<name>A0A8S3CDW3_9BILA</name>
<comment type="caution">
    <text evidence="1">The sequence shown here is derived from an EMBL/GenBank/DDBJ whole genome shotgun (WGS) entry which is preliminary data.</text>
</comment>